<dbReference type="EMBL" id="CP133619">
    <property type="protein sequence ID" value="WMV41301.1"/>
    <property type="molecule type" value="Genomic_DNA"/>
</dbReference>
<accession>A0AAF0U8W4</accession>
<keyword evidence="2" id="KW-1185">Reference proteome</keyword>
<gene>
    <name evidence="1" type="ORF">MTR67_034686</name>
</gene>
<proteinExistence type="predicted"/>
<name>A0AAF0U8W4_SOLVR</name>
<sequence length="62" mass="6668">MQNSPVGAAGGICRDYHGNIVMAFSFSLACGYVDCRLVFLLKSSLPQGMFREGEELAGINPK</sequence>
<evidence type="ECO:0000313" key="1">
    <source>
        <dbReference type="EMBL" id="WMV41301.1"/>
    </source>
</evidence>
<protein>
    <submittedName>
        <fullName evidence="1">Uncharacterized protein</fullName>
    </submittedName>
</protein>
<evidence type="ECO:0000313" key="2">
    <source>
        <dbReference type="Proteomes" id="UP001234989"/>
    </source>
</evidence>
<dbReference type="Proteomes" id="UP001234989">
    <property type="component" value="Chromosome 8"/>
</dbReference>
<reference evidence="1" key="1">
    <citation type="submission" date="2023-08" db="EMBL/GenBank/DDBJ databases">
        <title>A de novo genome assembly of Solanum verrucosum Schlechtendal, a Mexican diploid species geographically isolated from the other diploid A-genome species in potato relatives.</title>
        <authorList>
            <person name="Hosaka K."/>
        </authorList>
    </citation>
    <scope>NUCLEOTIDE SEQUENCE</scope>
    <source>
        <tissue evidence="1">Young leaves</tissue>
    </source>
</reference>
<dbReference type="AlphaFoldDB" id="A0AAF0U8W4"/>
<organism evidence="1 2">
    <name type="scientific">Solanum verrucosum</name>
    <dbReference type="NCBI Taxonomy" id="315347"/>
    <lineage>
        <taxon>Eukaryota</taxon>
        <taxon>Viridiplantae</taxon>
        <taxon>Streptophyta</taxon>
        <taxon>Embryophyta</taxon>
        <taxon>Tracheophyta</taxon>
        <taxon>Spermatophyta</taxon>
        <taxon>Magnoliopsida</taxon>
        <taxon>eudicotyledons</taxon>
        <taxon>Gunneridae</taxon>
        <taxon>Pentapetalae</taxon>
        <taxon>asterids</taxon>
        <taxon>lamiids</taxon>
        <taxon>Solanales</taxon>
        <taxon>Solanaceae</taxon>
        <taxon>Solanoideae</taxon>
        <taxon>Solaneae</taxon>
        <taxon>Solanum</taxon>
    </lineage>
</organism>